<evidence type="ECO:0000256" key="4">
    <source>
        <dbReference type="ARBA" id="ARBA00016461"/>
    </source>
</evidence>
<dbReference type="GO" id="GO:0005886">
    <property type="term" value="C:plasma membrane"/>
    <property type="evidence" value="ECO:0007669"/>
    <property type="project" value="UniProtKB-SubCell"/>
</dbReference>
<evidence type="ECO:0000256" key="8">
    <source>
        <dbReference type="ARBA" id="ARBA00022692"/>
    </source>
</evidence>
<dbReference type="RefSeq" id="WP_140193109.1">
    <property type="nucleotide sequence ID" value="NZ_CP065915.1"/>
</dbReference>
<keyword evidence="14" id="KW-1185">Reference proteome</keyword>
<organism evidence="13 14">
    <name type="scientific">Pelagovum pacificum</name>
    <dbReference type="NCBI Taxonomy" id="2588711"/>
    <lineage>
        <taxon>Bacteria</taxon>
        <taxon>Pseudomonadati</taxon>
        <taxon>Pseudomonadota</taxon>
        <taxon>Alphaproteobacteria</taxon>
        <taxon>Rhodobacterales</taxon>
        <taxon>Paracoccaceae</taxon>
        <taxon>Pelagovum</taxon>
    </lineage>
</organism>
<evidence type="ECO:0000256" key="1">
    <source>
        <dbReference type="ARBA" id="ARBA00002442"/>
    </source>
</evidence>
<keyword evidence="6 12" id="KW-1003">Cell membrane</keyword>
<evidence type="ECO:0000256" key="10">
    <source>
        <dbReference type="ARBA" id="ARBA00022989"/>
    </source>
</evidence>
<evidence type="ECO:0000256" key="5">
    <source>
        <dbReference type="ARBA" id="ARBA00022448"/>
    </source>
</evidence>
<dbReference type="Proteomes" id="UP000314011">
    <property type="component" value="Unassembled WGS sequence"/>
</dbReference>
<evidence type="ECO:0000313" key="14">
    <source>
        <dbReference type="Proteomes" id="UP000314011"/>
    </source>
</evidence>
<evidence type="ECO:0000256" key="11">
    <source>
        <dbReference type="ARBA" id="ARBA00023136"/>
    </source>
</evidence>
<dbReference type="NCBIfam" id="TIGR03141">
    <property type="entry name" value="cytochro_ccmD"/>
    <property type="match status" value="1"/>
</dbReference>
<reference evidence="13 14" key="1">
    <citation type="submission" date="2019-06" db="EMBL/GenBank/DDBJ databases">
        <title>Genome of new Rhodobacteraceae sp. SM1903.</title>
        <authorList>
            <person name="Ren X."/>
        </authorList>
    </citation>
    <scope>NUCLEOTIDE SEQUENCE [LARGE SCALE GENOMIC DNA]</scope>
    <source>
        <strain evidence="13 14">SM1903</strain>
    </source>
</reference>
<dbReference type="GO" id="GO:0015886">
    <property type="term" value="P:heme transport"/>
    <property type="evidence" value="ECO:0007669"/>
    <property type="project" value="InterPro"/>
</dbReference>
<evidence type="ECO:0000256" key="7">
    <source>
        <dbReference type="ARBA" id="ARBA00022519"/>
    </source>
</evidence>
<keyword evidence="10 12" id="KW-1133">Transmembrane helix</keyword>
<gene>
    <name evidence="13" type="primary">ccmD</name>
    <name evidence="13" type="ORF">FHY64_03835</name>
</gene>
<keyword evidence="7 12" id="KW-0997">Cell inner membrane</keyword>
<evidence type="ECO:0000256" key="9">
    <source>
        <dbReference type="ARBA" id="ARBA00022748"/>
    </source>
</evidence>
<evidence type="ECO:0000256" key="6">
    <source>
        <dbReference type="ARBA" id="ARBA00022475"/>
    </source>
</evidence>
<keyword evidence="5 12" id="KW-0813">Transport</keyword>
<dbReference type="AlphaFoldDB" id="A0A5C5GC99"/>
<dbReference type="Pfam" id="PF04995">
    <property type="entry name" value="CcmD"/>
    <property type="match status" value="1"/>
</dbReference>
<comment type="caution">
    <text evidence="13">The sequence shown here is derived from an EMBL/GenBank/DDBJ whole genome shotgun (WGS) entry which is preliminary data.</text>
</comment>
<keyword evidence="9 12" id="KW-0201">Cytochrome c-type biogenesis</keyword>
<protein>
    <recommendedName>
        <fullName evidence="4 12">Heme exporter protein D</fullName>
    </recommendedName>
</protein>
<keyword evidence="11 12" id="KW-0472">Membrane</keyword>
<comment type="subcellular location">
    <subcellularLocation>
        <location evidence="2 12">Cell inner membrane</location>
        <topology evidence="2 12">Single-pass membrane protein</topology>
    </subcellularLocation>
</comment>
<evidence type="ECO:0000256" key="2">
    <source>
        <dbReference type="ARBA" id="ARBA00004377"/>
    </source>
</evidence>
<evidence type="ECO:0000256" key="3">
    <source>
        <dbReference type="ARBA" id="ARBA00008741"/>
    </source>
</evidence>
<comment type="function">
    <text evidence="1 12">Required for the export of heme to the periplasm for the biogenesis of c-type cytochromes.</text>
</comment>
<name>A0A5C5GC99_9RHOB</name>
<dbReference type="OrthoDB" id="7874534at2"/>
<dbReference type="EMBL" id="VFFF01000001">
    <property type="protein sequence ID" value="TNY32432.1"/>
    <property type="molecule type" value="Genomic_DNA"/>
</dbReference>
<evidence type="ECO:0000256" key="12">
    <source>
        <dbReference type="RuleBase" id="RU363101"/>
    </source>
</evidence>
<accession>A0A5C5GC99</accession>
<comment type="similarity">
    <text evidence="3 12">Belongs to the CcmD/CycX/HelD family.</text>
</comment>
<sequence length="48" mass="5058">MVNLGNYAGEVLSAYGVTILVLAVLIGLSVRKSRKARAALDAVERQNG</sequence>
<keyword evidence="8 12" id="KW-0812">Transmembrane</keyword>
<feature type="transmembrane region" description="Helical" evidence="12">
    <location>
        <begin position="12"/>
        <end position="30"/>
    </location>
</feature>
<proteinExistence type="inferred from homology"/>
<dbReference type="GO" id="GO:0017004">
    <property type="term" value="P:cytochrome complex assembly"/>
    <property type="evidence" value="ECO:0007669"/>
    <property type="project" value="UniProtKB-KW"/>
</dbReference>
<dbReference type="InterPro" id="IPR007078">
    <property type="entry name" value="Haem_export_protD_CcmD"/>
</dbReference>
<evidence type="ECO:0000313" key="13">
    <source>
        <dbReference type="EMBL" id="TNY32432.1"/>
    </source>
</evidence>